<protein>
    <submittedName>
        <fullName evidence="2">Cobaltochelatase CobT</fullName>
        <ecNumber evidence="2">6.6.1.2</ecNumber>
    </submittedName>
</protein>
<dbReference type="Pfam" id="PF06213">
    <property type="entry name" value="CobT"/>
    <property type="match status" value="1"/>
</dbReference>
<reference evidence="2 3" key="1">
    <citation type="submission" date="2020-08" db="EMBL/GenBank/DDBJ databases">
        <title>Sequencing the genomes of 1000 actinobacteria strains.</title>
        <authorList>
            <person name="Klenk H.-P."/>
        </authorList>
    </citation>
    <scope>NUCLEOTIDE SEQUENCE [LARGE SCALE GENOMIC DNA]</scope>
    <source>
        <strain evidence="2 3">DSM 45859</strain>
    </source>
</reference>
<dbReference type="InterPro" id="IPR006538">
    <property type="entry name" value="CobT"/>
</dbReference>
<evidence type="ECO:0000313" key="3">
    <source>
        <dbReference type="Proteomes" id="UP000581769"/>
    </source>
</evidence>
<dbReference type="InterPro" id="IPR036465">
    <property type="entry name" value="vWFA_dom_sf"/>
</dbReference>
<dbReference type="Gene3D" id="3.40.50.410">
    <property type="entry name" value="von Willebrand factor, type A domain"/>
    <property type="match status" value="1"/>
</dbReference>
<comment type="caution">
    <text evidence="2">The sequence shown here is derived from an EMBL/GenBank/DDBJ whole genome shotgun (WGS) entry which is preliminary data.</text>
</comment>
<organism evidence="2 3">
    <name type="scientific">Amycolatopsis jiangsuensis</name>
    <dbReference type="NCBI Taxonomy" id="1181879"/>
    <lineage>
        <taxon>Bacteria</taxon>
        <taxon>Bacillati</taxon>
        <taxon>Actinomycetota</taxon>
        <taxon>Actinomycetes</taxon>
        <taxon>Pseudonocardiales</taxon>
        <taxon>Pseudonocardiaceae</taxon>
        <taxon>Amycolatopsis</taxon>
    </lineage>
</organism>
<gene>
    <name evidence="2" type="ORF">BJY18_001548</name>
</gene>
<feature type="domain" description="Cobalamin biosynthesis protein CobT VWA" evidence="1">
    <location>
        <begin position="354"/>
        <end position="555"/>
    </location>
</feature>
<dbReference type="PANTHER" id="PTHR41248">
    <property type="entry name" value="NORD PROTEIN"/>
    <property type="match status" value="1"/>
</dbReference>
<dbReference type="Pfam" id="PF11775">
    <property type="entry name" value="CobT_C"/>
    <property type="match status" value="1"/>
</dbReference>
<proteinExistence type="predicted"/>
<evidence type="ECO:0000259" key="1">
    <source>
        <dbReference type="Pfam" id="PF11775"/>
    </source>
</evidence>
<keyword evidence="2" id="KW-0436">Ligase</keyword>
<dbReference type="GO" id="GO:0009236">
    <property type="term" value="P:cobalamin biosynthetic process"/>
    <property type="evidence" value="ECO:0007669"/>
    <property type="project" value="InterPro"/>
</dbReference>
<dbReference type="AlphaFoldDB" id="A0A840IQE7"/>
<accession>A0A840IQE7</accession>
<dbReference type="EC" id="6.6.1.2" evidence="2"/>
<dbReference type="GO" id="GO:0051116">
    <property type="term" value="F:cobaltochelatase activity"/>
    <property type="evidence" value="ECO:0007669"/>
    <property type="project" value="UniProtKB-EC"/>
</dbReference>
<dbReference type="InterPro" id="IPR051928">
    <property type="entry name" value="NorD/CobT"/>
</dbReference>
<evidence type="ECO:0000313" key="2">
    <source>
        <dbReference type="EMBL" id="MBB4684063.1"/>
    </source>
</evidence>
<dbReference type="RefSeq" id="WP_184778899.1">
    <property type="nucleotide sequence ID" value="NZ_JACHMG010000001.1"/>
</dbReference>
<dbReference type="InterPro" id="IPR025861">
    <property type="entry name" value="CobT_VWA_dom"/>
</dbReference>
<dbReference type="EMBL" id="JACHMG010000001">
    <property type="protein sequence ID" value="MBB4684063.1"/>
    <property type="molecule type" value="Genomic_DNA"/>
</dbReference>
<sequence length="563" mass="60373">MSTLEDRAAARAARRSDVLRASTVRALGRDSSVCFRAGLPYRGSARMRMLAPHLHATTDEDAACRRGAADALALHLRATDVAVHQRYRPVGAVGCLVYDQLEQFRVESSPPRSLPGMTANLAHRTGHWLEKAAANGLTHTESGLLLLAVAAMSWSHLTGRAVPIGIEETIEPMRAVLAPEFGPRAGRFARLRGAQDRFAPMAAEFSLAVADLLGSASGPPRRARSAGQRALADLLHGSGPDAAGNPSVTVPGVSAGEGGYRIFTTAHDRQRTAAELVRPAQLKEFRARLDELVAQARLHHGRTRRALAASLTGPSIDGWEHGLEQGRIDGRRLSTLVASPGEHRIFQDEAIAPRAAASVTVLLDCSGSMKQHVPLTAVVVDALTRALDALEVPTEVLGFTTAAWNGGRALRDWHRAGRPAEPGRLNDRLHLVFKDADTSWRGARHGLAGLFKADLFREGLGGEALRWAATRARTLDARRTILVVVTDGAPADSATARLNRPDFLEADLVHAAHEAEAAGTEVRALSLGVDLGRFFPRCLVLPAEERAGQALVDEVVATLGRRR</sequence>
<keyword evidence="3" id="KW-1185">Reference proteome</keyword>
<name>A0A840IQE7_9PSEU</name>
<dbReference type="SUPFAM" id="SSF53300">
    <property type="entry name" value="vWA-like"/>
    <property type="match status" value="1"/>
</dbReference>
<dbReference type="PIRSF" id="PIRSF031715">
    <property type="entry name" value="Cob_chel_CobT"/>
    <property type="match status" value="1"/>
</dbReference>
<dbReference type="PANTHER" id="PTHR41248:SF1">
    <property type="entry name" value="NORD PROTEIN"/>
    <property type="match status" value="1"/>
</dbReference>
<dbReference type="Proteomes" id="UP000581769">
    <property type="component" value="Unassembled WGS sequence"/>
</dbReference>